<gene>
    <name evidence="3" type="ORF">CAEBREN_03160</name>
</gene>
<dbReference type="InParanoid" id="G0MWD6"/>
<organism evidence="4">
    <name type="scientific">Caenorhabditis brenneri</name>
    <name type="common">Nematode worm</name>
    <dbReference type="NCBI Taxonomy" id="135651"/>
    <lineage>
        <taxon>Eukaryota</taxon>
        <taxon>Metazoa</taxon>
        <taxon>Ecdysozoa</taxon>
        <taxon>Nematoda</taxon>
        <taxon>Chromadorea</taxon>
        <taxon>Rhabditida</taxon>
        <taxon>Rhabditina</taxon>
        <taxon>Rhabditomorpha</taxon>
        <taxon>Rhabditoidea</taxon>
        <taxon>Rhabditidae</taxon>
        <taxon>Peloderinae</taxon>
        <taxon>Caenorhabditis</taxon>
    </lineage>
</organism>
<dbReference type="EMBL" id="GL379816">
    <property type="protein sequence ID" value="EGT45910.1"/>
    <property type="molecule type" value="Genomic_DNA"/>
</dbReference>
<feature type="chain" id="PRO_5003404208" description="Ig-like domain-containing protein" evidence="1">
    <location>
        <begin position="20"/>
        <end position="232"/>
    </location>
</feature>
<dbReference type="HOGENOM" id="CLU_1195768_0_0_1"/>
<dbReference type="Pfam" id="PF07679">
    <property type="entry name" value="I-set"/>
    <property type="match status" value="1"/>
</dbReference>
<keyword evidence="4" id="KW-1185">Reference proteome</keyword>
<dbReference type="InterPro" id="IPR013098">
    <property type="entry name" value="Ig_I-set"/>
</dbReference>
<dbReference type="InterPro" id="IPR013783">
    <property type="entry name" value="Ig-like_fold"/>
</dbReference>
<proteinExistence type="predicted"/>
<dbReference type="InterPro" id="IPR036179">
    <property type="entry name" value="Ig-like_dom_sf"/>
</dbReference>
<accession>G0MWD6</accession>
<dbReference type="SUPFAM" id="SSF48726">
    <property type="entry name" value="Immunoglobulin"/>
    <property type="match status" value="1"/>
</dbReference>
<feature type="signal peptide" evidence="1">
    <location>
        <begin position="1"/>
        <end position="19"/>
    </location>
</feature>
<name>G0MWD6_CAEBE</name>
<evidence type="ECO:0000313" key="4">
    <source>
        <dbReference type="Proteomes" id="UP000008068"/>
    </source>
</evidence>
<dbReference type="Proteomes" id="UP000008068">
    <property type="component" value="Unassembled WGS sequence"/>
</dbReference>
<evidence type="ECO:0000313" key="3">
    <source>
        <dbReference type="EMBL" id="EGT45910.1"/>
    </source>
</evidence>
<sequence>MFSIALSLPILFFLSSAVAFIHNPPSNSHSYSRTPVMKFINTPPDSLDAYSSKPLKLDVCLATTTVVQCEWLRDGELISFSAEAADANLKRDIFFTSAIICSNLTIKCLQDGLYTFRCHNGIDTIETHTIVKADVHAQLDCRRHESLRVFTYSDFVMAKIGQSAVLFCESNKIGSWEWTNNGYPINSDDKYVVSSGTLIIQNLRFDDKDDYHCSVLTEDGVDSRNLTLLTVG</sequence>
<evidence type="ECO:0000256" key="1">
    <source>
        <dbReference type="SAM" id="SignalP"/>
    </source>
</evidence>
<dbReference type="Gene3D" id="2.60.40.10">
    <property type="entry name" value="Immunoglobulins"/>
    <property type="match status" value="1"/>
</dbReference>
<protein>
    <recommendedName>
        <fullName evidence="2">Ig-like domain-containing protein</fullName>
    </recommendedName>
</protein>
<dbReference type="eggNOG" id="KOG3510">
    <property type="taxonomic scope" value="Eukaryota"/>
</dbReference>
<dbReference type="STRING" id="135651.G0MWD6"/>
<dbReference type="InterPro" id="IPR003599">
    <property type="entry name" value="Ig_sub"/>
</dbReference>
<dbReference type="InterPro" id="IPR007110">
    <property type="entry name" value="Ig-like_dom"/>
</dbReference>
<dbReference type="PROSITE" id="PS50835">
    <property type="entry name" value="IG_LIKE"/>
    <property type="match status" value="1"/>
</dbReference>
<feature type="domain" description="Ig-like" evidence="2">
    <location>
        <begin position="178"/>
        <end position="227"/>
    </location>
</feature>
<keyword evidence="1" id="KW-0732">Signal</keyword>
<reference evidence="4" key="1">
    <citation type="submission" date="2011-07" db="EMBL/GenBank/DDBJ databases">
        <authorList>
            <consortium name="Caenorhabditis brenneri Sequencing and Analysis Consortium"/>
            <person name="Wilson R.K."/>
        </authorList>
    </citation>
    <scope>NUCLEOTIDE SEQUENCE [LARGE SCALE GENOMIC DNA]</scope>
    <source>
        <strain evidence="4">PB2801</strain>
    </source>
</reference>
<dbReference type="SMART" id="SM00409">
    <property type="entry name" value="IG"/>
    <property type="match status" value="1"/>
</dbReference>
<dbReference type="AlphaFoldDB" id="G0MWD6"/>
<evidence type="ECO:0000259" key="2">
    <source>
        <dbReference type="PROSITE" id="PS50835"/>
    </source>
</evidence>